<keyword evidence="4" id="KW-0547">Nucleotide-binding</keyword>
<evidence type="ECO:0000313" key="10">
    <source>
        <dbReference type="EMBL" id="OAP55669.1"/>
    </source>
</evidence>
<keyword evidence="6" id="KW-0067">ATP-binding</keyword>
<keyword evidence="5 10" id="KW-0418">Kinase</keyword>
<dbReference type="PROSITE" id="PS50011">
    <property type="entry name" value="PROTEIN_KINASE_DOM"/>
    <property type="match status" value="1"/>
</dbReference>
<gene>
    <name evidence="10" type="ORF">AYL99_09821</name>
</gene>
<evidence type="ECO:0000256" key="7">
    <source>
        <dbReference type="SAM" id="MobiDB-lite"/>
    </source>
</evidence>
<accession>A0A178Z7B6</accession>
<proteinExistence type="inferred from homology"/>
<comment type="similarity">
    <text evidence="1">Belongs to the protein kinase superfamily. CAMK Ser/Thr protein kinase family. CHEK2 subfamily.</text>
</comment>
<evidence type="ECO:0000256" key="1">
    <source>
        <dbReference type="ARBA" id="ARBA00005575"/>
    </source>
</evidence>
<dbReference type="EMBL" id="LVYI01000010">
    <property type="protein sequence ID" value="OAP55669.1"/>
    <property type="molecule type" value="Genomic_DNA"/>
</dbReference>
<dbReference type="PANTHER" id="PTHR43671">
    <property type="entry name" value="SERINE/THREONINE-PROTEIN KINASE NEK"/>
    <property type="match status" value="1"/>
</dbReference>
<dbReference type="Pfam" id="PF00498">
    <property type="entry name" value="FHA"/>
    <property type="match status" value="1"/>
</dbReference>
<sequence length="616" mass="67662">MSNPQHDDIILWLLPHKGPGFHGAVEVTELPENKSRFIPARQSRPCQGNIDQDDPERTVAQVQDGLDENIPHLAVRYSQGGKTPAGVVCGTDADVELTIKASGVSRKHFAITFDGLYRPVIKDLQSQNGTMITYNGETGARLSDFTWSLEGPSILNGKPPVLHITDKIQFQILLPHCDYSSPQHIDRVTKFRMGSANPETLVASFHIDPSGVTKVDKVDKKSRKELESIQPGSGPRVLYRQRIGQGGFGFVYYVWNANTREQYATKEPKEPEKMTPQDLGSWKQEADIMARDHIVKFRGASFSPYPQLSFEYVSGGSLERYSDFSALECTQVLCQLSSAIQYLHSLNPPLVHRDIKPENVLVQSREPGSIYVKFADFGLAKAAEVMQSACGTFPWLAPEALRVWCGAAGRDDTYSPLVDIFSLGLVIAHLACKGSDSSSQSLTTIAGRHHLLHRVKLLSDDEDIGPLLRLILKGMLVEDPRQRWSADKVNSEAQKMLQAMINKSENEGAATPTLSVFGAHSTAEPKNLDDNYKSAGVVDAEEGNSSFVARDSVGDEGSQQTIKASGQAQSTRKRKLSEESVASPPSGSLTCPPSGDQQDVIDATPRRMKRAKTSKH</sequence>
<dbReference type="CDD" id="cd00060">
    <property type="entry name" value="FHA"/>
    <property type="match status" value="1"/>
</dbReference>
<dbReference type="InterPro" id="IPR000253">
    <property type="entry name" value="FHA_dom"/>
</dbReference>
<dbReference type="RefSeq" id="XP_018689036.1">
    <property type="nucleotide sequence ID" value="XM_018841327.1"/>
</dbReference>
<keyword evidence="11" id="KW-1185">Reference proteome</keyword>
<dbReference type="SMART" id="SM00220">
    <property type="entry name" value="S_TKc"/>
    <property type="match status" value="1"/>
</dbReference>
<dbReference type="PROSITE" id="PS00108">
    <property type="entry name" value="PROTEIN_KINASE_ST"/>
    <property type="match status" value="1"/>
</dbReference>
<name>A0A178Z7B6_9EURO</name>
<evidence type="ECO:0000259" key="9">
    <source>
        <dbReference type="PROSITE" id="PS50011"/>
    </source>
</evidence>
<protein>
    <recommendedName>
        <fullName evidence="2">non-specific serine/threonine protein kinase</fullName>
        <ecNumber evidence="2">2.7.11.1</ecNumber>
    </recommendedName>
</protein>
<feature type="compositionally biased region" description="Polar residues" evidence="7">
    <location>
        <begin position="583"/>
        <end position="597"/>
    </location>
</feature>
<dbReference type="SUPFAM" id="SSF56112">
    <property type="entry name" value="Protein kinase-like (PK-like)"/>
    <property type="match status" value="1"/>
</dbReference>
<evidence type="ECO:0000256" key="5">
    <source>
        <dbReference type="ARBA" id="ARBA00022777"/>
    </source>
</evidence>
<dbReference type="AlphaFoldDB" id="A0A178Z7B6"/>
<feature type="region of interest" description="Disordered" evidence="7">
    <location>
        <begin position="550"/>
        <end position="616"/>
    </location>
</feature>
<dbReference type="GO" id="GO:0005524">
    <property type="term" value="F:ATP binding"/>
    <property type="evidence" value="ECO:0007669"/>
    <property type="project" value="UniProtKB-KW"/>
</dbReference>
<dbReference type="SUPFAM" id="SSF49879">
    <property type="entry name" value="SMAD/FHA domain"/>
    <property type="match status" value="1"/>
</dbReference>
<feature type="compositionally biased region" description="Polar residues" evidence="7">
    <location>
        <begin position="557"/>
        <end position="570"/>
    </location>
</feature>
<feature type="compositionally biased region" description="Basic residues" evidence="7">
    <location>
        <begin position="606"/>
        <end position="616"/>
    </location>
</feature>
<dbReference type="PROSITE" id="PS50006">
    <property type="entry name" value="FHA_DOMAIN"/>
    <property type="match status" value="1"/>
</dbReference>
<dbReference type="Proteomes" id="UP000078343">
    <property type="component" value="Unassembled WGS sequence"/>
</dbReference>
<keyword evidence="3" id="KW-0808">Transferase</keyword>
<dbReference type="InterPro" id="IPR008984">
    <property type="entry name" value="SMAD_FHA_dom_sf"/>
</dbReference>
<dbReference type="Gene3D" id="2.60.200.20">
    <property type="match status" value="1"/>
</dbReference>
<dbReference type="PANTHER" id="PTHR43671:SF13">
    <property type="entry name" value="SERINE_THREONINE-PROTEIN KINASE NEK2"/>
    <property type="match status" value="1"/>
</dbReference>
<dbReference type="InterPro" id="IPR008271">
    <property type="entry name" value="Ser/Thr_kinase_AS"/>
</dbReference>
<evidence type="ECO:0000313" key="11">
    <source>
        <dbReference type="Proteomes" id="UP000078343"/>
    </source>
</evidence>
<feature type="domain" description="Protein kinase" evidence="9">
    <location>
        <begin position="237"/>
        <end position="497"/>
    </location>
</feature>
<dbReference type="InterPro" id="IPR000719">
    <property type="entry name" value="Prot_kinase_dom"/>
</dbReference>
<dbReference type="GeneID" id="30013989"/>
<dbReference type="Gene3D" id="1.10.510.10">
    <property type="entry name" value="Transferase(Phosphotransferase) domain 1"/>
    <property type="match status" value="1"/>
</dbReference>
<evidence type="ECO:0000256" key="2">
    <source>
        <dbReference type="ARBA" id="ARBA00012513"/>
    </source>
</evidence>
<comment type="caution">
    <text evidence="10">The sequence shown here is derived from an EMBL/GenBank/DDBJ whole genome shotgun (WGS) entry which is preliminary data.</text>
</comment>
<dbReference type="InterPro" id="IPR050660">
    <property type="entry name" value="NEK_Ser/Thr_kinase"/>
</dbReference>
<dbReference type="EC" id="2.7.11.1" evidence="2"/>
<reference evidence="10 11" key="1">
    <citation type="submission" date="2016-04" db="EMBL/GenBank/DDBJ databases">
        <title>Draft genome of Fonsecaea erecta CBS 125763.</title>
        <authorList>
            <person name="Weiss V.A."/>
            <person name="Vicente V.A."/>
            <person name="Raittz R.T."/>
            <person name="Moreno L.F."/>
            <person name="De Souza E.M."/>
            <person name="Pedrosa F.O."/>
            <person name="Steffens M.B."/>
            <person name="Faoro H."/>
            <person name="Tadra-Sfeir M.Z."/>
            <person name="Najafzadeh M.J."/>
            <person name="Felipe M.S."/>
            <person name="Teixeira M."/>
            <person name="Sun J."/>
            <person name="Xi L."/>
            <person name="Gomes R."/>
            <person name="De Azevedo C.M."/>
            <person name="Salgado C.G."/>
            <person name="Da Silva M.B."/>
            <person name="Nascimento M.F."/>
            <person name="Queiroz-Telles F."/>
            <person name="Attili D.S."/>
            <person name="Gorbushina A."/>
        </authorList>
    </citation>
    <scope>NUCLEOTIDE SEQUENCE [LARGE SCALE GENOMIC DNA]</scope>
    <source>
        <strain evidence="10 11">CBS 125763</strain>
    </source>
</reference>
<organism evidence="10 11">
    <name type="scientific">Fonsecaea erecta</name>
    <dbReference type="NCBI Taxonomy" id="1367422"/>
    <lineage>
        <taxon>Eukaryota</taxon>
        <taxon>Fungi</taxon>
        <taxon>Dikarya</taxon>
        <taxon>Ascomycota</taxon>
        <taxon>Pezizomycotina</taxon>
        <taxon>Eurotiomycetes</taxon>
        <taxon>Chaetothyriomycetidae</taxon>
        <taxon>Chaetothyriales</taxon>
        <taxon>Herpotrichiellaceae</taxon>
        <taxon>Fonsecaea</taxon>
    </lineage>
</organism>
<evidence type="ECO:0000259" key="8">
    <source>
        <dbReference type="PROSITE" id="PS50006"/>
    </source>
</evidence>
<dbReference type="GO" id="GO:0004674">
    <property type="term" value="F:protein serine/threonine kinase activity"/>
    <property type="evidence" value="ECO:0007669"/>
    <property type="project" value="UniProtKB-EC"/>
</dbReference>
<dbReference type="CDD" id="cd00180">
    <property type="entry name" value="PKc"/>
    <property type="match status" value="1"/>
</dbReference>
<dbReference type="STRING" id="1367422.A0A178Z7B6"/>
<evidence type="ECO:0000256" key="3">
    <source>
        <dbReference type="ARBA" id="ARBA00022679"/>
    </source>
</evidence>
<dbReference type="InterPro" id="IPR011009">
    <property type="entry name" value="Kinase-like_dom_sf"/>
</dbReference>
<evidence type="ECO:0000256" key="4">
    <source>
        <dbReference type="ARBA" id="ARBA00022741"/>
    </source>
</evidence>
<evidence type="ECO:0000256" key="6">
    <source>
        <dbReference type="ARBA" id="ARBA00022840"/>
    </source>
</evidence>
<dbReference type="Pfam" id="PF00069">
    <property type="entry name" value="Pkinase"/>
    <property type="match status" value="1"/>
</dbReference>
<feature type="domain" description="FHA" evidence="8">
    <location>
        <begin position="87"/>
        <end position="133"/>
    </location>
</feature>
<dbReference type="OrthoDB" id="10252171at2759"/>